<protein>
    <submittedName>
        <fullName evidence="1">Uncharacterized protein</fullName>
    </submittedName>
</protein>
<name>A0ABD2NNB6_9CUCU</name>
<evidence type="ECO:0000313" key="2">
    <source>
        <dbReference type="Proteomes" id="UP001516400"/>
    </source>
</evidence>
<evidence type="ECO:0000313" key="1">
    <source>
        <dbReference type="EMBL" id="KAL3279932.1"/>
    </source>
</evidence>
<organism evidence="1 2">
    <name type="scientific">Cryptolaemus montrouzieri</name>
    <dbReference type="NCBI Taxonomy" id="559131"/>
    <lineage>
        <taxon>Eukaryota</taxon>
        <taxon>Metazoa</taxon>
        <taxon>Ecdysozoa</taxon>
        <taxon>Arthropoda</taxon>
        <taxon>Hexapoda</taxon>
        <taxon>Insecta</taxon>
        <taxon>Pterygota</taxon>
        <taxon>Neoptera</taxon>
        <taxon>Endopterygota</taxon>
        <taxon>Coleoptera</taxon>
        <taxon>Polyphaga</taxon>
        <taxon>Cucujiformia</taxon>
        <taxon>Coccinelloidea</taxon>
        <taxon>Coccinellidae</taxon>
        <taxon>Scymninae</taxon>
        <taxon>Scymnini</taxon>
        <taxon>Cryptolaemus</taxon>
    </lineage>
</organism>
<gene>
    <name evidence="1" type="ORF">HHI36_017438</name>
</gene>
<accession>A0ABD2NNB6</accession>
<dbReference type="Proteomes" id="UP001516400">
    <property type="component" value="Unassembled WGS sequence"/>
</dbReference>
<proteinExistence type="predicted"/>
<reference evidence="1 2" key="1">
    <citation type="journal article" date="2021" name="BMC Biol.">
        <title>Horizontally acquired antibacterial genes associated with adaptive radiation of ladybird beetles.</title>
        <authorList>
            <person name="Li H.S."/>
            <person name="Tang X.F."/>
            <person name="Huang Y.H."/>
            <person name="Xu Z.Y."/>
            <person name="Chen M.L."/>
            <person name="Du X.Y."/>
            <person name="Qiu B.Y."/>
            <person name="Chen P.T."/>
            <person name="Zhang W."/>
            <person name="Slipinski A."/>
            <person name="Escalona H.E."/>
            <person name="Waterhouse R.M."/>
            <person name="Zwick A."/>
            <person name="Pang H."/>
        </authorList>
    </citation>
    <scope>NUCLEOTIDE SEQUENCE [LARGE SCALE GENOMIC DNA]</scope>
    <source>
        <strain evidence="1">SYSU2018</strain>
    </source>
</reference>
<sequence length="149" mass="17702">MDRRRSIDDLAGCNIASRKKERPYRDINHPMKACDASVEIRYHPCEIGYWPWRRRQPGTSWKIYNWSENPHAEDLHVEWVSETHWRESGHFETRNGNMVICSSNNQESINEVAIILHKSIKHSLIGYETINDRIRTDCTHPQWTSILFK</sequence>
<keyword evidence="2" id="KW-1185">Reference proteome</keyword>
<dbReference type="EMBL" id="JABFTP020000124">
    <property type="protein sequence ID" value="KAL3279932.1"/>
    <property type="molecule type" value="Genomic_DNA"/>
</dbReference>
<dbReference type="AlphaFoldDB" id="A0ABD2NNB6"/>
<comment type="caution">
    <text evidence="1">The sequence shown here is derived from an EMBL/GenBank/DDBJ whole genome shotgun (WGS) entry which is preliminary data.</text>
</comment>